<keyword evidence="2" id="KW-1185">Reference proteome</keyword>
<reference evidence="1 2" key="1">
    <citation type="submission" date="2020-07" db="EMBL/GenBank/DDBJ databases">
        <authorList>
            <person name="Feng X."/>
        </authorList>
    </citation>
    <scope>NUCLEOTIDE SEQUENCE [LARGE SCALE GENOMIC DNA]</scope>
    <source>
        <strain evidence="1 2">JCM23202</strain>
    </source>
</reference>
<evidence type="ECO:0000313" key="2">
    <source>
        <dbReference type="Proteomes" id="UP000526501"/>
    </source>
</evidence>
<gene>
    <name evidence="1" type="ORF">H5P27_04980</name>
</gene>
<dbReference type="EMBL" id="JACHVC010000006">
    <property type="protein sequence ID" value="MBC2605391.1"/>
    <property type="molecule type" value="Genomic_DNA"/>
</dbReference>
<dbReference type="RefSeq" id="WP_185659271.1">
    <property type="nucleotide sequence ID" value="NZ_CAWPOO010000006.1"/>
</dbReference>
<comment type="caution">
    <text evidence="1">The sequence shown here is derived from an EMBL/GenBank/DDBJ whole genome shotgun (WGS) entry which is preliminary data.</text>
</comment>
<evidence type="ECO:0000313" key="1">
    <source>
        <dbReference type="EMBL" id="MBC2605391.1"/>
    </source>
</evidence>
<organism evidence="1 2">
    <name type="scientific">Pelagicoccus albus</name>
    <dbReference type="NCBI Taxonomy" id="415222"/>
    <lineage>
        <taxon>Bacteria</taxon>
        <taxon>Pseudomonadati</taxon>
        <taxon>Verrucomicrobiota</taxon>
        <taxon>Opitutia</taxon>
        <taxon>Puniceicoccales</taxon>
        <taxon>Pelagicoccaceae</taxon>
        <taxon>Pelagicoccus</taxon>
    </lineage>
</organism>
<proteinExistence type="predicted"/>
<sequence length="68" mass="7806">MPSDFDLAEELGATMPILEEDILPDDGSELPELEAVEKRIPEKTRVLMEELFRAKLSKVQRVNPKKIR</sequence>
<protein>
    <submittedName>
        <fullName evidence="1">Uncharacterized protein</fullName>
    </submittedName>
</protein>
<dbReference type="Proteomes" id="UP000526501">
    <property type="component" value="Unassembled WGS sequence"/>
</dbReference>
<dbReference type="AlphaFoldDB" id="A0A7X1E7N8"/>
<accession>A0A7X1E7N8</accession>
<name>A0A7X1E7N8_9BACT</name>